<feature type="region of interest" description="Disordered" evidence="1">
    <location>
        <begin position="1"/>
        <end position="29"/>
    </location>
</feature>
<name>A0A8S9R7S4_BRACR</name>
<organism evidence="2 3">
    <name type="scientific">Brassica cretica</name>
    <name type="common">Mustard</name>
    <dbReference type="NCBI Taxonomy" id="69181"/>
    <lineage>
        <taxon>Eukaryota</taxon>
        <taxon>Viridiplantae</taxon>
        <taxon>Streptophyta</taxon>
        <taxon>Embryophyta</taxon>
        <taxon>Tracheophyta</taxon>
        <taxon>Spermatophyta</taxon>
        <taxon>Magnoliopsida</taxon>
        <taxon>eudicotyledons</taxon>
        <taxon>Gunneridae</taxon>
        <taxon>Pentapetalae</taxon>
        <taxon>rosids</taxon>
        <taxon>malvids</taxon>
        <taxon>Brassicales</taxon>
        <taxon>Brassicaceae</taxon>
        <taxon>Brassiceae</taxon>
        <taxon>Brassica</taxon>
    </lineage>
</organism>
<dbReference type="AlphaFoldDB" id="A0A8S9R7S4"/>
<feature type="compositionally biased region" description="Low complexity" evidence="1">
    <location>
        <begin position="1"/>
        <end position="23"/>
    </location>
</feature>
<gene>
    <name evidence="2" type="ORF">F2Q69_00013864</name>
</gene>
<comment type="caution">
    <text evidence="2">The sequence shown here is derived from an EMBL/GenBank/DDBJ whole genome shotgun (WGS) entry which is preliminary data.</text>
</comment>
<sequence>MGRGSSVPSHSLRLSRSLLPPTRAGGREQRRQYMVVCRTGINYIHESVYIHWSSDKLHSASMELESRNIEEKRWSWFRGKGRDTDKKFDGGGRVEIDAVDGGEELVQR</sequence>
<reference evidence="2" key="1">
    <citation type="submission" date="2019-12" db="EMBL/GenBank/DDBJ databases">
        <title>Genome sequencing and annotation of Brassica cretica.</title>
        <authorList>
            <person name="Studholme D.J."/>
            <person name="Sarris P."/>
        </authorList>
    </citation>
    <scope>NUCLEOTIDE SEQUENCE</scope>
    <source>
        <strain evidence="2">PFS-109/04</strain>
        <tissue evidence="2">Leaf</tissue>
    </source>
</reference>
<proteinExistence type="predicted"/>
<evidence type="ECO:0000313" key="2">
    <source>
        <dbReference type="EMBL" id="KAF3559668.1"/>
    </source>
</evidence>
<dbReference type="Proteomes" id="UP000712600">
    <property type="component" value="Unassembled WGS sequence"/>
</dbReference>
<protein>
    <submittedName>
        <fullName evidence="2">Uncharacterized protein</fullName>
    </submittedName>
</protein>
<evidence type="ECO:0000256" key="1">
    <source>
        <dbReference type="SAM" id="MobiDB-lite"/>
    </source>
</evidence>
<evidence type="ECO:0000313" key="3">
    <source>
        <dbReference type="Proteomes" id="UP000712600"/>
    </source>
</evidence>
<accession>A0A8S9R7S4</accession>
<dbReference type="EMBL" id="QGKX02000996">
    <property type="protein sequence ID" value="KAF3559668.1"/>
    <property type="molecule type" value="Genomic_DNA"/>
</dbReference>